<evidence type="ECO:0000313" key="3">
    <source>
        <dbReference type="Proteomes" id="UP000001929"/>
    </source>
</evidence>
<dbReference type="STRING" id="269796.Rru_A0421"/>
<dbReference type="KEGG" id="rru:Rru_A0421"/>
<dbReference type="SUPFAM" id="SSF50346">
    <property type="entry name" value="PRC-barrel domain"/>
    <property type="match status" value="1"/>
</dbReference>
<dbReference type="PhylomeDB" id="Q2RXB9"/>
<evidence type="ECO:0000256" key="1">
    <source>
        <dbReference type="SAM" id="SignalP"/>
    </source>
</evidence>
<dbReference type="Proteomes" id="UP000001929">
    <property type="component" value="Chromosome"/>
</dbReference>
<evidence type="ECO:0000313" key="2">
    <source>
        <dbReference type="EMBL" id="ABC21226.1"/>
    </source>
</evidence>
<organism evidence="2 3">
    <name type="scientific">Rhodospirillum rubrum (strain ATCC 11170 / ATH 1.1.1 / DSM 467 / LMG 4362 / NCIMB 8255 / S1)</name>
    <dbReference type="NCBI Taxonomy" id="269796"/>
    <lineage>
        <taxon>Bacteria</taxon>
        <taxon>Pseudomonadati</taxon>
        <taxon>Pseudomonadota</taxon>
        <taxon>Alphaproteobacteria</taxon>
        <taxon>Rhodospirillales</taxon>
        <taxon>Rhodospirillaceae</taxon>
        <taxon>Rhodospirillum</taxon>
    </lineage>
</organism>
<dbReference type="AlphaFoldDB" id="Q2RXB9"/>
<dbReference type="EnsemblBacteria" id="ABC21226">
    <property type="protein sequence ID" value="ABC21226"/>
    <property type="gene ID" value="Rru_A0421"/>
</dbReference>
<gene>
    <name evidence="2" type="ordered locus">Rru_A0421</name>
</gene>
<feature type="signal peptide" evidence="1">
    <location>
        <begin position="1"/>
        <end position="24"/>
    </location>
</feature>
<dbReference type="EMBL" id="CP000230">
    <property type="protein sequence ID" value="ABC21226.1"/>
    <property type="molecule type" value="Genomic_DNA"/>
</dbReference>
<dbReference type="PATRIC" id="fig|269796.9.peg.477"/>
<feature type="chain" id="PRO_5004214676" description="PRC-barrel domain-containing protein" evidence="1">
    <location>
        <begin position="25"/>
        <end position="108"/>
    </location>
</feature>
<protein>
    <recommendedName>
        <fullName evidence="4">PRC-barrel domain-containing protein</fullName>
    </recommendedName>
</protein>
<name>Q2RXB9_RHORT</name>
<keyword evidence="1" id="KW-0732">Signal</keyword>
<keyword evidence="3" id="KW-1185">Reference proteome</keyword>
<dbReference type="HOGENOM" id="CLU_2194924_0_0_5"/>
<dbReference type="InterPro" id="IPR011033">
    <property type="entry name" value="PRC_barrel-like_sf"/>
</dbReference>
<reference evidence="2 3" key="1">
    <citation type="journal article" date="2011" name="Stand. Genomic Sci.">
        <title>Complete genome sequence of Rhodospirillum rubrum type strain (S1).</title>
        <authorList>
            <person name="Munk A.C."/>
            <person name="Copeland A."/>
            <person name="Lucas S."/>
            <person name="Lapidus A."/>
            <person name="Del Rio T.G."/>
            <person name="Barry K."/>
            <person name="Detter J.C."/>
            <person name="Hammon N."/>
            <person name="Israni S."/>
            <person name="Pitluck S."/>
            <person name="Brettin T."/>
            <person name="Bruce D."/>
            <person name="Han C."/>
            <person name="Tapia R."/>
            <person name="Gilna P."/>
            <person name="Schmutz J."/>
            <person name="Larimer F."/>
            <person name="Land M."/>
            <person name="Kyrpides N.C."/>
            <person name="Mavromatis K."/>
            <person name="Richardson P."/>
            <person name="Rohde M."/>
            <person name="Goker M."/>
            <person name="Klenk H.P."/>
            <person name="Zhang Y."/>
            <person name="Roberts G.P."/>
            <person name="Reslewic S."/>
            <person name="Schwartz D.C."/>
        </authorList>
    </citation>
    <scope>NUCLEOTIDE SEQUENCE [LARGE SCALE GENOMIC DNA]</scope>
    <source>
        <strain evidence="3">ATCC 11170 / ATH 1.1.1 / DSM 467 / LMG 4362 / NCIMB 8255 / S1</strain>
    </source>
</reference>
<accession>Q2RXB9</accession>
<sequence length="108" mass="11048">MIAKTLSAAALAATLLATPVVSYGQSGTSTADKTAEWTSLPVFDQAGKKIGTISEARADGTGHVTDIVVDTDTGQQIIVANEQFDRGTAGVTLSMTEGQLLKGAVPIK</sequence>
<proteinExistence type="predicted"/>
<evidence type="ECO:0008006" key="4">
    <source>
        <dbReference type="Google" id="ProtNLM"/>
    </source>
</evidence>
<dbReference type="RefSeq" id="WP_011388180.1">
    <property type="nucleotide sequence ID" value="NC_007643.1"/>
</dbReference>